<comment type="caution">
    <text evidence="2">The sequence shown here is derived from an EMBL/GenBank/DDBJ whole genome shotgun (WGS) entry which is preliminary data.</text>
</comment>
<dbReference type="Proteomes" id="UP001176517">
    <property type="component" value="Unassembled WGS sequence"/>
</dbReference>
<feature type="compositionally biased region" description="Low complexity" evidence="1">
    <location>
        <begin position="434"/>
        <end position="449"/>
    </location>
</feature>
<evidence type="ECO:0000256" key="1">
    <source>
        <dbReference type="SAM" id="MobiDB-lite"/>
    </source>
</evidence>
<protein>
    <submittedName>
        <fullName evidence="2">Uncharacterized protein</fullName>
    </submittedName>
</protein>
<accession>A0AAN6JRF9</accession>
<name>A0AAN6JRF9_9BASI</name>
<evidence type="ECO:0000313" key="2">
    <source>
        <dbReference type="EMBL" id="KAK0545363.1"/>
    </source>
</evidence>
<organism evidence="2 3">
    <name type="scientific">Tilletia horrida</name>
    <dbReference type="NCBI Taxonomy" id="155126"/>
    <lineage>
        <taxon>Eukaryota</taxon>
        <taxon>Fungi</taxon>
        <taxon>Dikarya</taxon>
        <taxon>Basidiomycota</taxon>
        <taxon>Ustilaginomycotina</taxon>
        <taxon>Exobasidiomycetes</taxon>
        <taxon>Tilletiales</taxon>
        <taxon>Tilletiaceae</taxon>
        <taxon>Tilletia</taxon>
    </lineage>
</organism>
<feature type="compositionally biased region" description="Low complexity" evidence="1">
    <location>
        <begin position="242"/>
        <end position="255"/>
    </location>
</feature>
<dbReference type="AlphaFoldDB" id="A0AAN6JRF9"/>
<proteinExistence type="predicted"/>
<keyword evidence="3" id="KW-1185">Reference proteome</keyword>
<feature type="region of interest" description="Disordered" evidence="1">
    <location>
        <begin position="14"/>
        <end position="61"/>
    </location>
</feature>
<feature type="region of interest" description="Disordered" evidence="1">
    <location>
        <begin position="105"/>
        <end position="125"/>
    </location>
</feature>
<feature type="region of interest" description="Disordered" evidence="1">
    <location>
        <begin position="192"/>
        <end position="256"/>
    </location>
</feature>
<reference evidence="2" key="1">
    <citation type="journal article" date="2023" name="PhytoFront">
        <title>Draft Genome Resources of Seven Strains of Tilletia horrida, Causal Agent of Kernel Smut of Rice.</title>
        <authorList>
            <person name="Khanal S."/>
            <person name="Antony Babu S."/>
            <person name="Zhou X.G."/>
        </authorList>
    </citation>
    <scope>NUCLEOTIDE SEQUENCE</scope>
    <source>
        <strain evidence="2">TX6</strain>
    </source>
</reference>
<feature type="region of interest" description="Disordered" evidence="1">
    <location>
        <begin position="434"/>
        <end position="468"/>
    </location>
</feature>
<evidence type="ECO:0000313" key="3">
    <source>
        <dbReference type="Proteomes" id="UP001176517"/>
    </source>
</evidence>
<feature type="compositionally biased region" description="Polar residues" evidence="1">
    <location>
        <begin position="112"/>
        <end position="125"/>
    </location>
</feature>
<dbReference type="EMBL" id="JAPDMZ010000235">
    <property type="protein sequence ID" value="KAK0545363.1"/>
    <property type="molecule type" value="Genomic_DNA"/>
</dbReference>
<sequence length="468" mass="49988">MKFLTAVNSQWNARGFGARQVSAPQDPIDDAPKPRPRSKSIPAILSQAFRPDAEPEAPLLKDPAVIRSGHVSQPSNYVASEPPIALSFPPPTIPTNLALHSAGTITKHRPGQDSSSDTSDPSHNATPLAALLAPQVMGMDPLSHEFADFIQHIPSLYIGAPTRPLILRETEDERFNEKFVVAASHIAALARPAAPQAKVSPPRPPPRLPPKQLQKARPPSTFAFPPRSPPVPVRRDSASTLPVSPHSSPQKPQQQLYAEPLSLARSATIHHGVANLLRSGPTPGSRPLTMVSSSADAPVLLSAPPAMIQHRASYVGVPAPRAFPCAQPQRVQPSGGPSPQMRPTVIRNVPPNNKNHAHIAPVRTRVDSAPTPIPYIGSPTSGPQRTMGPRLPVPPQLAQDAYTGNNTVRGPVAAHAHLFVPRPLLLPHQHQLQYPPQLSSAPSSPNSPLFVSSASAYVEPQPRDGRPS</sequence>
<gene>
    <name evidence="2" type="ORF">OC846_005709</name>
</gene>